<dbReference type="EMBL" id="CAMAPF010001022">
    <property type="protein sequence ID" value="CAH9139990.1"/>
    <property type="molecule type" value="Genomic_DNA"/>
</dbReference>
<keyword evidence="2" id="KW-1185">Reference proteome</keyword>
<name>A0AAV0FY50_9ASTE</name>
<protein>
    <submittedName>
        <fullName evidence="1">Uncharacterized protein</fullName>
    </submittedName>
</protein>
<gene>
    <name evidence="1" type="ORF">CEPIT_LOCUS38004</name>
</gene>
<dbReference type="Proteomes" id="UP001152523">
    <property type="component" value="Unassembled WGS sequence"/>
</dbReference>
<sequence>MSSYTLSPVFVHLSSSSSPSNPSI</sequence>
<evidence type="ECO:0000313" key="1">
    <source>
        <dbReference type="EMBL" id="CAH9139990.1"/>
    </source>
</evidence>
<accession>A0AAV0FY50</accession>
<organism evidence="1 2">
    <name type="scientific">Cuscuta epithymum</name>
    <dbReference type="NCBI Taxonomy" id="186058"/>
    <lineage>
        <taxon>Eukaryota</taxon>
        <taxon>Viridiplantae</taxon>
        <taxon>Streptophyta</taxon>
        <taxon>Embryophyta</taxon>
        <taxon>Tracheophyta</taxon>
        <taxon>Spermatophyta</taxon>
        <taxon>Magnoliopsida</taxon>
        <taxon>eudicotyledons</taxon>
        <taxon>Gunneridae</taxon>
        <taxon>Pentapetalae</taxon>
        <taxon>asterids</taxon>
        <taxon>lamiids</taxon>
        <taxon>Solanales</taxon>
        <taxon>Convolvulaceae</taxon>
        <taxon>Cuscuteae</taxon>
        <taxon>Cuscuta</taxon>
        <taxon>Cuscuta subgen. Cuscuta</taxon>
    </lineage>
</organism>
<comment type="caution">
    <text evidence="1">The sequence shown here is derived from an EMBL/GenBank/DDBJ whole genome shotgun (WGS) entry which is preliminary data.</text>
</comment>
<dbReference type="AlphaFoldDB" id="A0AAV0FY50"/>
<proteinExistence type="predicted"/>
<evidence type="ECO:0000313" key="2">
    <source>
        <dbReference type="Proteomes" id="UP001152523"/>
    </source>
</evidence>
<reference evidence="1" key="1">
    <citation type="submission" date="2022-07" db="EMBL/GenBank/DDBJ databases">
        <authorList>
            <person name="Macas J."/>
            <person name="Novak P."/>
            <person name="Neumann P."/>
        </authorList>
    </citation>
    <scope>NUCLEOTIDE SEQUENCE</scope>
</reference>